<dbReference type="InterPro" id="IPR058913">
    <property type="entry name" value="Integrase_dom_put"/>
</dbReference>
<evidence type="ECO:0000259" key="1">
    <source>
        <dbReference type="Pfam" id="PF24764"/>
    </source>
</evidence>
<gene>
    <name evidence="2" type="ORF">OUZ56_033072</name>
</gene>
<dbReference type="EMBL" id="JAOYFB010000008">
    <property type="protein sequence ID" value="KAK4017566.1"/>
    <property type="molecule type" value="Genomic_DNA"/>
</dbReference>
<keyword evidence="3" id="KW-1185">Reference proteome</keyword>
<sequence length="205" mass="24154">MKQLPWLTYKDQTVNQIGLQELIPGKSVHNVRIERLWRDVFQSSSGPFYHTFTEMEQNEILDADNEVDLFCLHFTCMDLLKRHMKYFQNTWNCHPVRTEKNMTPEMLFEGGLLALQQQQDDKNVENQEDFTELHQDFDDHEDWPPDAMVVNEPGGEMERIRQGLLQVKDVASVRNPLNASEMKELTETEPNLVKKYIAVKKFVRL</sequence>
<name>A0ABQ9ZXD1_9CRUS</name>
<accession>A0ABQ9ZXD1</accession>
<dbReference type="PANTHER" id="PTHR46791:SF5">
    <property type="entry name" value="CLR5 DOMAIN-CONTAINING PROTEIN-RELATED"/>
    <property type="match status" value="1"/>
</dbReference>
<comment type="caution">
    <text evidence="2">The sequence shown here is derived from an EMBL/GenBank/DDBJ whole genome shotgun (WGS) entry which is preliminary data.</text>
</comment>
<evidence type="ECO:0000313" key="2">
    <source>
        <dbReference type="EMBL" id="KAK4017566.1"/>
    </source>
</evidence>
<dbReference type="PANTHER" id="PTHR46791">
    <property type="entry name" value="EXPRESSED PROTEIN"/>
    <property type="match status" value="1"/>
</dbReference>
<reference evidence="2 3" key="1">
    <citation type="journal article" date="2023" name="Nucleic Acids Res.">
        <title>The hologenome of Daphnia magna reveals possible DNA methylation and microbiome-mediated evolution of the host genome.</title>
        <authorList>
            <person name="Chaturvedi A."/>
            <person name="Li X."/>
            <person name="Dhandapani V."/>
            <person name="Marshall H."/>
            <person name="Kissane S."/>
            <person name="Cuenca-Cambronero M."/>
            <person name="Asole G."/>
            <person name="Calvet F."/>
            <person name="Ruiz-Romero M."/>
            <person name="Marangio P."/>
            <person name="Guigo R."/>
            <person name="Rago D."/>
            <person name="Mirbahai L."/>
            <person name="Eastwood N."/>
            <person name="Colbourne J.K."/>
            <person name="Zhou J."/>
            <person name="Mallon E."/>
            <person name="Orsini L."/>
        </authorList>
    </citation>
    <scope>NUCLEOTIDE SEQUENCE [LARGE SCALE GENOMIC DNA]</scope>
    <source>
        <strain evidence="2">LRV0_1</strain>
    </source>
</reference>
<evidence type="ECO:0000313" key="3">
    <source>
        <dbReference type="Proteomes" id="UP001234178"/>
    </source>
</evidence>
<dbReference type="Pfam" id="PF24764">
    <property type="entry name" value="rva_4"/>
    <property type="match status" value="1"/>
</dbReference>
<dbReference type="Proteomes" id="UP001234178">
    <property type="component" value="Unassembled WGS sequence"/>
</dbReference>
<proteinExistence type="predicted"/>
<protein>
    <recommendedName>
        <fullName evidence="1">Integrase core domain-containing protein</fullName>
    </recommendedName>
</protein>
<feature type="domain" description="Integrase core" evidence="1">
    <location>
        <begin position="20"/>
        <end position="119"/>
    </location>
</feature>
<organism evidence="2 3">
    <name type="scientific">Daphnia magna</name>
    <dbReference type="NCBI Taxonomy" id="35525"/>
    <lineage>
        <taxon>Eukaryota</taxon>
        <taxon>Metazoa</taxon>
        <taxon>Ecdysozoa</taxon>
        <taxon>Arthropoda</taxon>
        <taxon>Crustacea</taxon>
        <taxon>Branchiopoda</taxon>
        <taxon>Diplostraca</taxon>
        <taxon>Cladocera</taxon>
        <taxon>Anomopoda</taxon>
        <taxon>Daphniidae</taxon>
        <taxon>Daphnia</taxon>
    </lineage>
</organism>